<evidence type="ECO:0000256" key="1">
    <source>
        <dbReference type="SAM" id="MobiDB-lite"/>
    </source>
</evidence>
<reference evidence="2" key="1">
    <citation type="submission" date="2023-02" db="EMBL/GenBank/DDBJ databases">
        <title>Actinomadura rubrobrunea NBRC 14622.</title>
        <authorList>
            <person name="Ichikawa N."/>
            <person name="Sato H."/>
            <person name="Tonouchi N."/>
        </authorList>
    </citation>
    <scope>NUCLEOTIDE SEQUENCE</scope>
    <source>
        <strain evidence="2">NBRC 14622</strain>
    </source>
</reference>
<feature type="region of interest" description="Disordered" evidence="1">
    <location>
        <begin position="1"/>
        <end position="44"/>
    </location>
</feature>
<proteinExistence type="predicted"/>
<dbReference type="Proteomes" id="UP001165124">
    <property type="component" value="Unassembled WGS sequence"/>
</dbReference>
<gene>
    <name evidence="2" type="ORF">Arub01_01420</name>
</gene>
<dbReference type="AlphaFoldDB" id="A0A9W6PRZ2"/>
<organism evidence="2 3">
    <name type="scientific">Actinomadura rubrobrunea</name>
    <dbReference type="NCBI Taxonomy" id="115335"/>
    <lineage>
        <taxon>Bacteria</taxon>
        <taxon>Bacillati</taxon>
        <taxon>Actinomycetota</taxon>
        <taxon>Actinomycetes</taxon>
        <taxon>Streptosporangiales</taxon>
        <taxon>Thermomonosporaceae</taxon>
        <taxon>Actinomadura</taxon>
    </lineage>
</organism>
<comment type="caution">
    <text evidence="2">The sequence shown here is derived from an EMBL/GenBank/DDBJ whole genome shotgun (WGS) entry which is preliminary data.</text>
</comment>
<accession>A0A9W6PRZ2</accession>
<evidence type="ECO:0000313" key="3">
    <source>
        <dbReference type="Proteomes" id="UP001165124"/>
    </source>
</evidence>
<sequence>MPSAAPIAACPGGASATGATNATAHRPYSTRSNSEVHSVSGVPRSIGPVTGVAAMTYSRAAPSQHAPHASATARHTPATGAAPGERAQTVTTARAMPIANQTKNRGTHRPSNGRGSGTNIATV</sequence>
<protein>
    <submittedName>
        <fullName evidence="2">Uncharacterized protein</fullName>
    </submittedName>
</protein>
<name>A0A9W6PRZ2_9ACTN</name>
<feature type="compositionally biased region" description="Low complexity" evidence="1">
    <location>
        <begin position="12"/>
        <end position="24"/>
    </location>
</feature>
<feature type="compositionally biased region" description="Low complexity" evidence="1">
    <location>
        <begin position="60"/>
        <end position="73"/>
    </location>
</feature>
<dbReference type="EMBL" id="BSRZ01000001">
    <property type="protein sequence ID" value="GLW61898.1"/>
    <property type="molecule type" value="Genomic_DNA"/>
</dbReference>
<keyword evidence="3" id="KW-1185">Reference proteome</keyword>
<evidence type="ECO:0000313" key="2">
    <source>
        <dbReference type="EMBL" id="GLW61898.1"/>
    </source>
</evidence>
<feature type="region of interest" description="Disordered" evidence="1">
    <location>
        <begin position="57"/>
        <end position="123"/>
    </location>
</feature>